<comment type="caution">
    <text evidence="1">The sequence shown here is derived from an EMBL/GenBank/DDBJ whole genome shotgun (WGS) entry which is preliminary data.</text>
</comment>
<gene>
    <name evidence="1" type="ORF">A6302_02526</name>
</gene>
<dbReference type="AlphaFoldDB" id="A0A1E3H2V3"/>
<keyword evidence="2" id="KW-1185">Reference proteome</keyword>
<dbReference type="SUPFAM" id="SSF53300">
    <property type="entry name" value="vWA-like"/>
    <property type="match status" value="1"/>
</dbReference>
<proteinExistence type="predicted"/>
<sequence>MGLPEELDDGIVDQLETAMQSGDELEAWSARESYNAMIDGGGRKRLDTLKDAVGSALDGALGGATLDLVTFAGCRGVRRHGDYSPARHGDLRAAIAGLAPVPATPLTEALKAALAAAREGGASRVLLVTDGRDTCDGDPCAAARAVGSGIPVDVVAIGAAASLGCIAEATGGRLLVRRPDYPLDAAIAEASAPEEADPPCGP</sequence>
<organism evidence="1 2">
    <name type="scientific">Methylobrevis pamukkalensis</name>
    <dbReference type="NCBI Taxonomy" id="1439726"/>
    <lineage>
        <taxon>Bacteria</taxon>
        <taxon>Pseudomonadati</taxon>
        <taxon>Pseudomonadota</taxon>
        <taxon>Alphaproteobacteria</taxon>
        <taxon>Hyphomicrobiales</taxon>
        <taxon>Pleomorphomonadaceae</taxon>
        <taxon>Methylobrevis</taxon>
    </lineage>
</organism>
<dbReference type="EMBL" id="MCRJ01000060">
    <property type="protein sequence ID" value="ODN70146.1"/>
    <property type="molecule type" value="Genomic_DNA"/>
</dbReference>
<dbReference type="Proteomes" id="UP000094622">
    <property type="component" value="Unassembled WGS sequence"/>
</dbReference>
<reference evidence="1 2" key="1">
    <citation type="submission" date="2016-07" db="EMBL/GenBank/DDBJ databases">
        <title>Draft Genome Sequence of Methylobrevis pamukkalensis PK2.</title>
        <authorList>
            <person name="Vasilenko O.V."/>
            <person name="Doronina N.V."/>
            <person name="Shmareva M.N."/>
            <person name="Tarlachkov S.V."/>
            <person name="Mustakhimov I."/>
            <person name="Trotsenko Y.A."/>
        </authorList>
    </citation>
    <scope>NUCLEOTIDE SEQUENCE [LARGE SCALE GENOMIC DNA]</scope>
    <source>
        <strain evidence="1 2">PK2</strain>
    </source>
</reference>
<evidence type="ECO:0000313" key="1">
    <source>
        <dbReference type="EMBL" id="ODN70146.1"/>
    </source>
</evidence>
<accession>A0A1E3H2V3</accession>
<evidence type="ECO:0000313" key="2">
    <source>
        <dbReference type="Proteomes" id="UP000094622"/>
    </source>
</evidence>
<dbReference type="InterPro" id="IPR036465">
    <property type="entry name" value="vWFA_dom_sf"/>
</dbReference>
<name>A0A1E3H2V3_9HYPH</name>
<protein>
    <submittedName>
        <fullName evidence="1">Uncharacterized protein</fullName>
    </submittedName>
</protein>
<dbReference type="Gene3D" id="3.40.50.410">
    <property type="entry name" value="von Willebrand factor, type A domain"/>
    <property type="match status" value="1"/>
</dbReference>